<dbReference type="EnsemblMetazoa" id="Aqu2.1.14721_001">
    <property type="protein sequence ID" value="Aqu2.1.14721_001"/>
    <property type="gene ID" value="Aqu2.1.14721"/>
</dbReference>
<proteinExistence type="predicted"/>
<evidence type="ECO:0000256" key="1">
    <source>
        <dbReference type="SAM" id="Phobius"/>
    </source>
</evidence>
<evidence type="ECO:0000313" key="2">
    <source>
        <dbReference type="EnsemblMetazoa" id="Aqu2.1.14721_001"/>
    </source>
</evidence>
<keyword evidence="1" id="KW-1133">Transmembrane helix</keyword>
<name>A0A1X7TIP7_AMPQE</name>
<accession>A0A1X7TIP7</accession>
<dbReference type="InParanoid" id="A0A1X7TIP7"/>
<feature type="transmembrane region" description="Helical" evidence="1">
    <location>
        <begin position="20"/>
        <end position="39"/>
    </location>
</feature>
<protein>
    <submittedName>
        <fullName evidence="2">Uncharacterized protein</fullName>
    </submittedName>
</protein>
<organism evidence="2">
    <name type="scientific">Amphimedon queenslandica</name>
    <name type="common">Sponge</name>
    <dbReference type="NCBI Taxonomy" id="400682"/>
    <lineage>
        <taxon>Eukaryota</taxon>
        <taxon>Metazoa</taxon>
        <taxon>Porifera</taxon>
        <taxon>Demospongiae</taxon>
        <taxon>Heteroscleromorpha</taxon>
        <taxon>Haplosclerida</taxon>
        <taxon>Niphatidae</taxon>
        <taxon>Amphimedon</taxon>
    </lineage>
</organism>
<keyword evidence="1" id="KW-0812">Transmembrane</keyword>
<sequence>MVHSQSIVQELLSLRRGGGLSLLCTALIGSMKLVSIHLFSKNMTFCTFFCCPPMRRDSVTRRSVLTALISTNLFGSDPQSLTG</sequence>
<keyword evidence="1" id="KW-0472">Membrane</keyword>
<dbReference type="AlphaFoldDB" id="A0A1X7TIP7"/>
<reference evidence="2" key="1">
    <citation type="submission" date="2017-05" db="UniProtKB">
        <authorList>
            <consortium name="EnsemblMetazoa"/>
        </authorList>
    </citation>
    <scope>IDENTIFICATION</scope>
</reference>